<reference evidence="1 2" key="1">
    <citation type="journal article" date="2014" name="Antonie Van Leeuwenhoek">
        <title>Fictibacillus enclensis sp. nov., isolated from marine sediment.</title>
        <authorList>
            <person name="Dastager S.G."/>
            <person name="Mawlankar R."/>
            <person name="Srinivasan K."/>
            <person name="Tang S.K."/>
            <person name="Lee J.C."/>
            <person name="Ramana V.V."/>
            <person name="Shouche Y.S."/>
        </authorList>
    </citation>
    <scope>NUCLEOTIDE SEQUENCE [LARGE SCALE GENOMIC DNA]</scope>
    <source>
        <strain evidence="1 2">NIO-1003</strain>
    </source>
</reference>
<evidence type="ECO:0000313" key="1">
    <source>
        <dbReference type="EMBL" id="KSU81947.1"/>
    </source>
</evidence>
<organism evidence="1 2">
    <name type="scientific">Fictibacillus enclensis</name>
    <dbReference type="NCBI Taxonomy" id="1017270"/>
    <lineage>
        <taxon>Bacteria</taxon>
        <taxon>Bacillati</taxon>
        <taxon>Bacillota</taxon>
        <taxon>Bacilli</taxon>
        <taxon>Bacillales</taxon>
        <taxon>Fictibacillaceae</taxon>
        <taxon>Fictibacillus</taxon>
    </lineage>
</organism>
<evidence type="ECO:0008006" key="3">
    <source>
        <dbReference type="Google" id="ProtNLM"/>
    </source>
</evidence>
<keyword evidence="2" id="KW-1185">Reference proteome</keyword>
<dbReference type="PANTHER" id="PTHR38433">
    <property type="match status" value="1"/>
</dbReference>
<dbReference type="OrthoDB" id="147801at2"/>
<dbReference type="RefSeq" id="WP_061973748.1">
    <property type="nucleotide sequence ID" value="NZ_FMAV01000003.1"/>
</dbReference>
<accession>A0A0V8J4X5</accession>
<protein>
    <recommendedName>
        <fullName evidence="3">DUF1641 domain-containing protein</fullName>
    </recommendedName>
</protein>
<dbReference type="InterPro" id="IPR012440">
    <property type="entry name" value="DUF1641"/>
</dbReference>
<dbReference type="Proteomes" id="UP000054099">
    <property type="component" value="Unassembled WGS sequence"/>
</dbReference>
<proteinExistence type="predicted"/>
<dbReference type="PANTHER" id="PTHR38433:SF1">
    <property type="entry name" value="DUF1641 DOMAIN-CONTAINING PROTEIN"/>
    <property type="match status" value="1"/>
</dbReference>
<evidence type="ECO:0000313" key="2">
    <source>
        <dbReference type="Proteomes" id="UP000054099"/>
    </source>
</evidence>
<gene>
    <name evidence="1" type="ORF">AS030_16830</name>
</gene>
<dbReference type="AlphaFoldDB" id="A0A0V8J4X5"/>
<dbReference type="Pfam" id="PF07849">
    <property type="entry name" value="DUF1641"/>
    <property type="match status" value="1"/>
</dbReference>
<dbReference type="EMBL" id="LNQN01000005">
    <property type="protein sequence ID" value="KSU81947.1"/>
    <property type="molecule type" value="Genomic_DNA"/>
</dbReference>
<comment type="caution">
    <text evidence="1">The sequence shown here is derived from an EMBL/GenBank/DDBJ whole genome shotgun (WGS) entry which is preliminary data.</text>
</comment>
<sequence length="162" mass="18498">MAERITDIKRMEIPKEKIKEDNLTELLDVLSDNKEAMLETVRFFSLLHESGNLAMMNAMVAKQEHIMGNLAFEANNKPNSTILHNFTRLIEFLGMLNLEGIDELTTRYTRKQKEEGTEVPSVEDVGFIKLIKTLKDPEVSRGVYILLQLLRGIGHGPSDERK</sequence>
<name>A0A0V8J4X5_9BACL</name>